<comment type="caution">
    <text evidence="1">The sequence shown here is derived from an EMBL/GenBank/DDBJ whole genome shotgun (WGS) entry which is preliminary data.</text>
</comment>
<sequence>MALKVSDIFKYWDFKPSELTDIINANPSLRGFLQGYISEYKLRQFLLTNKNVNNLVKYDDHDRTRKSDLVVTYKGVDIAIEVKSLQTATVKQKENGGFVGKFQCDASDSRTITLTNNETIKTTCLLVGEFDLLAVNLFEFHKKWVFAFSKNRELPKSNYKKYTPEQRKYLLSTLMQITWPLEKPFNEDPFKVMDEIVAKKRK</sequence>
<reference evidence="1" key="1">
    <citation type="submission" date="2020-07" db="EMBL/GenBank/DDBJ databases">
        <title>Huge and variable diversity of episymbiotic CPR bacteria and DPANN archaea in groundwater ecosystems.</title>
        <authorList>
            <person name="He C.Y."/>
            <person name="Keren R."/>
            <person name="Whittaker M."/>
            <person name="Farag I.F."/>
            <person name="Doudna J."/>
            <person name="Cate J.H.D."/>
            <person name="Banfield J.F."/>
        </authorList>
    </citation>
    <scope>NUCLEOTIDE SEQUENCE</scope>
    <source>
        <strain evidence="1">NC_groundwater_1296_Ag_S-0.2um_52_80</strain>
    </source>
</reference>
<protein>
    <submittedName>
        <fullName evidence="1">Restriction endonuclease</fullName>
    </submittedName>
</protein>
<accession>A0A8T3YK22</accession>
<gene>
    <name evidence="1" type="ORF">HY544_03760</name>
</gene>
<organism evidence="1 2">
    <name type="scientific">Candidatus Iainarchaeum sp</name>
    <dbReference type="NCBI Taxonomy" id="3101447"/>
    <lineage>
        <taxon>Archaea</taxon>
        <taxon>Candidatus Iainarchaeota</taxon>
        <taxon>Candidatus Iainarchaeia</taxon>
        <taxon>Candidatus Iainarchaeales</taxon>
        <taxon>Candidatus Iainarchaeaceae</taxon>
        <taxon>Candidatus Iainarchaeum</taxon>
    </lineage>
</organism>
<keyword evidence="1" id="KW-0255">Endonuclease</keyword>
<dbReference type="Proteomes" id="UP000732298">
    <property type="component" value="Unassembled WGS sequence"/>
</dbReference>
<evidence type="ECO:0000313" key="1">
    <source>
        <dbReference type="EMBL" id="MBI4210593.1"/>
    </source>
</evidence>
<dbReference type="AlphaFoldDB" id="A0A8T3YK22"/>
<dbReference type="GO" id="GO:0004519">
    <property type="term" value="F:endonuclease activity"/>
    <property type="evidence" value="ECO:0007669"/>
    <property type="project" value="UniProtKB-KW"/>
</dbReference>
<proteinExistence type="predicted"/>
<keyword evidence="1" id="KW-0540">Nuclease</keyword>
<keyword evidence="1" id="KW-0378">Hydrolase</keyword>
<evidence type="ECO:0000313" key="2">
    <source>
        <dbReference type="Proteomes" id="UP000732298"/>
    </source>
</evidence>
<dbReference type="EMBL" id="JACQPB010000038">
    <property type="protein sequence ID" value="MBI4210593.1"/>
    <property type="molecule type" value="Genomic_DNA"/>
</dbReference>
<name>A0A8T3YK22_9ARCH</name>